<accession>A0ABM1AEE5</accession>
<dbReference type="SUPFAM" id="SSF56112">
    <property type="entry name" value="Protein kinase-like (PK-like)"/>
    <property type="match status" value="1"/>
</dbReference>
<gene>
    <name evidence="2" type="primary">LOC106013865</name>
</gene>
<protein>
    <submittedName>
        <fullName evidence="2">Uncharacterized protein LOC106013865</fullName>
    </submittedName>
</protein>
<organism evidence="1 2">
    <name type="scientific">Aplysia californica</name>
    <name type="common">California sea hare</name>
    <dbReference type="NCBI Taxonomy" id="6500"/>
    <lineage>
        <taxon>Eukaryota</taxon>
        <taxon>Metazoa</taxon>
        <taxon>Spiralia</taxon>
        <taxon>Lophotrochozoa</taxon>
        <taxon>Mollusca</taxon>
        <taxon>Gastropoda</taxon>
        <taxon>Heterobranchia</taxon>
        <taxon>Euthyneura</taxon>
        <taxon>Tectipleura</taxon>
        <taxon>Aplysiida</taxon>
        <taxon>Aplysioidea</taxon>
        <taxon>Aplysiidae</taxon>
        <taxon>Aplysia</taxon>
    </lineage>
</organism>
<dbReference type="InterPro" id="IPR011009">
    <property type="entry name" value="Kinase-like_dom_sf"/>
</dbReference>
<evidence type="ECO:0000313" key="1">
    <source>
        <dbReference type="Proteomes" id="UP000694888"/>
    </source>
</evidence>
<evidence type="ECO:0000313" key="2">
    <source>
        <dbReference type="RefSeq" id="XP_012946096.1"/>
    </source>
</evidence>
<dbReference type="Proteomes" id="UP000694888">
    <property type="component" value="Unplaced"/>
</dbReference>
<dbReference type="RefSeq" id="XP_012946096.1">
    <property type="nucleotide sequence ID" value="XM_013090642.2"/>
</dbReference>
<reference evidence="2" key="1">
    <citation type="submission" date="2025-08" db="UniProtKB">
        <authorList>
            <consortium name="RefSeq"/>
        </authorList>
    </citation>
    <scope>IDENTIFICATION</scope>
</reference>
<sequence>MLEGGHFAPVCDLEEPTHEVWDDDIWDRDTFQSGVKIDRGTSNMMVRLPNGFLNHKEAVAKIFIFGRNEREEEKLEMEFRQETKFLSSLKHDKILPMISSYFDGVDCCLYDVVSFSSLFDEVSFSCLYGVVSFSSLFDEVSFSCLYGVVSFSSLFDVVSFSSLFDEVSFSCLYDVVSFSLLSL</sequence>
<name>A0ABM1AEE5_APLCA</name>
<proteinExistence type="predicted"/>
<dbReference type="GeneID" id="106013865"/>
<keyword evidence="1" id="KW-1185">Reference proteome</keyword>